<dbReference type="SUPFAM" id="SSF53756">
    <property type="entry name" value="UDP-Glycosyltransferase/glycogen phosphorylase"/>
    <property type="match status" value="1"/>
</dbReference>
<sequence>MENNDHLKILLAGDASSFHHTLAEGLRKLGHEAVVASHGGHWLDTGRDIDTGRRWKNKAGGLELWLRWQLRLKQKMTGFDVVSIATQSFIELRPHRAQAIYDYLRANNRSMFCTALGTDSNYVEECIDPASPIRYSEFRLFGAQSPLCKAQPSLVSEWLSEPLKNFGNHIWATADGAVSALYEYDVALRRVLPPEKIAYGGIPINVDDLQPVSLPDRIEKVRFFLGRYRGRYLEKGTDVMEAAARAVVGRYPSRAELIIVENRPYDEYLGLMRSAHVVLDQLYSYTPATNALQAMAYGLNTVSGGAPEFYDFIGEKELQPVIHVEPDYESVFRALEQTVLHPEAIRPRGLAGREFVIRHNHYLTVARRNLEFWQNRLAAAGRCDGRRGGACHE</sequence>
<dbReference type="GO" id="GO:0016740">
    <property type="term" value="F:transferase activity"/>
    <property type="evidence" value="ECO:0007669"/>
    <property type="project" value="UniProtKB-KW"/>
</dbReference>
<dbReference type="Proteomes" id="UP000244905">
    <property type="component" value="Unassembled WGS sequence"/>
</dbReference>
<name>A0A2V1IKC2_9BACT</name>
<comment type="caution">
    <text evidence="1">The sequence shown here is derived from an EMBL/GenBank/DDBJ whole genome shotgun (WGS) entry which is preliminary data.</text>
</comment>
<dbReference type="GeneID" id="82525934"/>
<reference evidence="2" key="1">
    <citation type="submission" date="2018-02" db="EMBL/GenBank/DDBJ databases">
        <authorList>
            <person name="Clavel T."/>
            <person name="Strowig T."/>
        </authorList>
    </citation>
    <scope>NUCLEOTIDE SEQUENCE [LARGE SCALE GENOMIC DNA]</scope>
    <source>
        <strain evidence="2">DSM 103720</strain>
    </source>
</reference>
<protein>
    <submittedName>
        <fullName evidence="1">Glycosyltransferase</fullName>
    </submittedName>
</protein>
<organism evidence="1 2">
    <name type="scientific">Duncaniella muris</name>
    <dbReference type="NCBI Taxonomy" id="2094150"/>
    <lineage>
        <taxon>Bacteria</taxon>
        <taxon>Pseudomonadati</taxon>
        <taxon>Bacteroidota</taxon>
        <taxon>Bacteroidia</taxon>
        <taxon>Bacteroidales</taxon>
        <taxon>Muribaculaceae</taxon>
        <taxon>Duncaniella</taxon>
    </lineage>
</organism>
<accession>A0A2V1IKC2</accession>
<evidence type="ECO:0000313" key="1">
    <source>
        <dbReference type="EMBL" id="PWB02614.1"/>
    </source>
</evidence>
<evidence type="ECO:0000313" key="2">
    <source>
        <dbReference type="Proteomes" id="UP000244905"/>
    </source>
</evidence>
<dbReference type="RefSeq" id="WP_107032079.1">
    <property type="nucleotide sequence ID" value="NZ_CARXIO010000008.1"/>
</dbReference>
<dbReference type="EMBL" id="PUEC01000011">
    <property type="protein sequence ID" value="PWB02614.1"/>
    <property type="molecule type" value="Genomic_DNA"/>
</dbReference>
<gene>
    <name evidence="1" type="ORF">C5O23_06205</name>
</gene>
<keyword evidence="1" id="KW-0808">Transferase</keyword>
<proteinExistence type="predicted"/>
<dbReference type="AlphaFoldDB" id="A0A2V1IKC2"/>
<keyword evidence="2" id="KW-1185">Reference proteome</keyword>